<dbReference type="EMBL" id="CAJVQC010035981">
    <property type="protein sequence ID" value="CAG8760339.1"/>
    <property type="molecule type" value="Genomic_DNA"/>
</dbReference>
<feature type="non-terminal residue" evidence="1">
    <location>
        <position position="154"/>
    </location>
</feature>
<name>A0ACA9QSN4_9GLOM</name>
<evidence type="ECO:0000313" key="2">
    <source>
        <dbReference type="Proteomes" id="UP000789920"/>
    </source>
</evidence>
<comment type="caution">
    <text evidence="1">The sequence shown here is derived from an EMBL/GenBank/DDBJ whole genome shotgun (WGS) entry which is preliminary data.</text>
</comment>
<sequence>MIHTIENKEEIIKNSVNHIWKTTEGKVVTITFDDPLNSVTITLNNGNKTILNLDAPGVVLINEEIFRKIVNVVDGSNRKDPIIIDEVEIRLQENDSEASVSVDQPLNHKESDDNVIEKDRRNEIQGLDSVAQPLNYEESDIKEADEQRFNEITS</sequence>
<accession>A0ACA9QSN4</accession>
<evidence type="ECO:0000313" key="1">
    <source>
        <dbReference type="EMBL" id="CAG8760339.1"/>
    </source>
</evidence>
<keyword evidence="2" id="KW-1185">Reference proteome</keyword>
<protein>
    <submittedName>
        <fullName evidence="1">3745_t:CDS:1</fullName>
    </submittedName>
</protein>
<reference evidence="1" key="1">
    <citation type="submission" date="2021-06" db="EMBL/GenBank/DDBJ databases">
        <authorList>
            <person name="Kallberg Y."/>
            <person name="Tangrot J."/>
            <person name="Rosling A."/>
        </authorList>
    </citation>
    <scope>NUCLEOTIDE SEQUENCE</scope>
    <source>
        <strain evidence="1">MA461A</strain>
    </source>
</reference>
<dbReference type="Proteomes" id="UP000789920">
    <property type="component" value="Unassembled WGS sequence"/>
</dbReference>
<proteinExistence type="predicted"/>
<organism evidence="1 2">
    <name type="scientific">Racocetra persica</name>
    <dbReference type="NCBI Taxonomy" id="160502"/>
    <lineage>
        <taxon>Eukaryota</taxon>
        <taxon>Fungi</taxon>
        <taxon>Fungi incertae sedis</taxon>
        <taxon>Mucoromycota</taxon>
        <taxon>Glomeromycotina</taxon>
        <taxon>Glomeromycetes</taxon>
        <taxon>Diversisporales</taxon>
        <taxon>Gigasporaceae</taxon>
        <taxon>Racocetra</taxon>
    </lineage>
</organism>
<gene>
    <name evidence="1" type="ORF">RPERSI_LOCUS15164</name>
</gene>